<evidence type="ECO:0000313" key="2">
    <source>
        <dbReference type="EMBL" id="GAI58850.1"/>
    </source>
</evidence>
<dbReference type="GO" id="GO:0009103">
    <property type="term" value="P:lipopolysaccharide biosynthetic process"/>
    <property type="evidence" value="ECO:0007669"/>
    <property type="project" value="TreeGrafter"/>
</dbReference>
<gene>
    <name evidence="2" type="ORF">S06H3_53997</name>
</gene>
<protein>
    <recommendedName>
        <fullName evidence="3">Glycosyl transferase family 1 domain-containing protein</fullName>
    </recommendedName>
</protein>
<sequence length="78" mass="9064">TSNLTAMPEVASDVAYLVNPNSIEEMTTAMFTLLHDENLRKEMKQNGVKRAQSYTWQNTSEMYMRLYKEVITIKDKSK</sequence>
<keyword evidence="1" id="KW-0808">Transferase</keyword>
<dbReference type="EMBL" id="BARV01034485">
    <property type="protein sequence ID" value="GAI58850.1"/>
    <property type="molecule type" value="Genomic_DNA"/>
</dbReference>
<name>X1R6T9_9ZZZZ</name>
<reference evidence="2" key="1">
    <citation type="journal article" date="2014" name="Front. Microbiol.">
        <title>High frequency of phylogenetically diverse reductive dehalogenase-homologous genes in deep subseafloor sedimentary metagenomes.</title>
        <authorList>
            <person name="Kawai M."/>
            <person name="Futagami T."/>
            <person name="Toyoda A."/>
            <person name="Takaki Y."/>
            <person name="Nishi S."/>
            <person name="Hori S."/>
            <person name="Arai W."/>
            <person name="Tsubouchi T."/>
            <person name="Morono Y."/>
            <person name="Uchiyama I."/>
            <person name="Ito T."/>
            <person name="Fujiyama A."/>
            <person name="Inagaki F."/>
            <person name="Takami H."/>
        </authorList>
    </citation>
    <scope>NUCLEOTIDE SEQUENCE</scope>
    <source>
        <strain evidence="2">Expedition CK06-06</strain>
    </source>
</reference>
<proteinExistence type="predicted"/>
<dbReference type="SUPFAM" id="SSF53756">
    <property type="entry name" value="UDP-Glycosyltransferase/glycogen phosphorylase"/>
    <property type="match status" value="1"/>
</dbReference>
<dbReference type="Gene3D" id="3.40.50.2000">
    <property type="entry name" value="Glycogen Phosphorylase B"/>
    <property type="match status" value="1"/>
</dbReference>
<accession>X1R6T9</accession>
<evidence type="ECO:0000256" key="1">
    <source>
        <dbReference type="ARBA" id="ARBA00022679"/>
    </source>
</evidence>
<evidence type="ECO:0008006" key="3">
    <source>
        <dbReference type="Google" id="ProtNLM"/>
    </source>
</evidence>
<comment type="caution">
    <text evidence="2">The sequence shown here is derived from an EMBL/GenBank/DDBJ whole genome shotgun (WGS) entry which is preliminary data.</text>
</comment>
<dbReference type="PANTHER" id="PTHR46401">
    <property type="entry name" value="GLYCOSYLTRANSFERASE WBBK-RELATED"/>
    <property type="match status" value="1"/>
</dbReference>
<dbReference type="PANTHER" id="PTHR46401:SF2">
    <property type="entry name" value="GLYCOSYLTRANSFERASE WBBK-RELATED"/>
    <property type="match status" value="1"/>
</dbReference>
<organism evidence="2">
    <name type="scientific">marine sediment metagenome</name>
    <dbReference type="NCBI Taxonomy" id="412755"/>
    <lineage>
        <taxon>unclassified sequences</taxon>
        <taxon>metagenomes</taxon>
        <taxon>ecological metagenomes</taxon>
    </lineage>
</organism>
<dbReference type="GO" id="GO:0016757">
    <property type="term" value="F:glycosyltransferase activity"/>
    <property type="evidence" value="ECO:0007669"/>
    <property type="project" value="TreeGrafter"/>
</dbReference>
<dbReference type="AlphaFoldDB" id="X1R6T9"/>
<feature type="non-terminal residue" evidence="2">
    <location>
        <position position="1"/>
    </location>
</feature>